<accession>A0ACD1GR47</accession>
<keyword evidence="2" id="KW-1185">Reference proteome</keyword>
<proteinExistence type="predicted"/>
<evidence type="ECO:0000313" key="1">
    <source>
        <dbReference type="EMBL" id="RAH63881.1"/>
    </source>
</evidence>
<evidence type="ECO:0000313" key="2">
    <source>
        <dbReference type="Proteomes" id="UP000249661"/>
    </source>
</evidence>
<protein>
    <submittedName>
        <fullName evidence="1">Uncharacterized protein</fullName>
    </submittedName>
</protein>
<gene>
    <name evidence="1" type="ORF">BO66DRAFT_465924</name>
</gene>
<dbReference type="EMBL" id="KZ825028">
    <property type="protein sequence ID" value="RAH63881.1"/>
    <property type="molecule type" value="Genomic_DNA"/>
</dbReference>
<dbReference type="Proteomes" id="UP000249661">
    <property type="component" value="Unassembled WGS sequence"/>
</dbReference>
<sequence>MSSLSSEQMAGDAVSILDEAAPDLVCGAASIPDADCGVDRKAKVEDDYEDDHEENQDGDLNDEPNDGPDDQDHCDEQIDQPTDAPDAQTDAQPDNHNDEQPDESTDQTETTDTQPDAQKSDENDDPPNEPATGPHDDDNFLHEAEAWRTYIQQEWLAHGGLLRWTTHRVLPAAGALAQSALLSTPALYILHLLHLTSYLTGSSPAGSAAWPLRFRFRFTDQLTELEWTGALLCVLGVWHQYLFTAIFQSHRTTRARAARYLDVLGLVSCLFCMPGLNGWAVGQMYGLTFAVLHLLLLGSLGLYDSAVGARGWARRGLGLREEVVVNFVDGGDNDGRDADVVVLAFDGDDDDDDDDAVHELAALLGLYCLP</sequence>
<reference evidence="1" key="1">
    <citation type="submission" date="2018-02" db="EMBL/GenBank/DDBJ databases">
        <title>The genomes of Aspergillus section Nigri reveals drivers in fungal speciation.</title>
        <authorList>
            <consortium name="DOE Joint Genome Institute"/>
            <person name="Vesth T.C."/>
            <person name="Nybo J."/>
            <person name="Theobald S."/>
            <person name="Brandl J."/>
            <person name="Frisvad J.C."/>
            <person name="Nielsen K.F."/>
            <person name="Lyhne E.K."/>
            <person name="Kogle M.E."/>
            <person name="Kuo A."/>
            <person name="Riley R."/>
            <person name="Clum A."/>
            <person name="Nolan M."/>
            <person name="Lipzen A."/>
            <person name="Salamov A."/>
            <person name="Henrissat B."/>
            <person name="Wiebenga A."/>
            <person name="De vries R.P."/>
            <person name="Grigoriev I.V."/>
            <person name="Mortensen U.H."/>
            <person name="Andersen M.R."/>
            <person name="Baker S.E."/>
        </authorList>
    </citation>
    <scope>NUCLEOTIDE SEQUENCE</scope>
    <source>
        <strain evidence="1">CBS 121060</strain>
    </source>
</reference>
<organism evidence="1 2">
    <name type="scientific">Aspergillus aculeatinus CBS 121060</name>
    <dbReference type="NCBI Taxonomy" id="1448322"/>
    <lineage>
        <taxon>Eukaryota</taxon>
        <taxon>Fungi</taxon>
        <taxon>Dikarya</taxon>
        <taxon>Ascomycota</taxon>
        <taxon>Pezizomycotina</taxon>
        <taxon>Eurotiomycetes</taxon>
        <taxon>Eurotiomycetidae</taxon>
        <taxon>Eurotiales</taxon>
        <taxon>Aspergillaceae</taxon>
        <taxon>Aspergillus</taxon>
        <taxon>Aspergillus subgen. Circumdati</taxon>
    </lineage>
</organism>
<name>A0ACD1GR47_9EURO</name>